<proteinExistence type="predicted"/>
<protein>
    <submittedName>
        <fullName evidence="1">Uncharacterized protein</fullName>
    </submittedName>
</protein>
<dbReference type="EMBL" id="MNPL01030736">
    <property type="protein sequence ID" value="OQR66879.1"/>
    <property type="molecule type" value="Genomic_DNA"/>
</dbReference>
<dbReference type="InParanoid" id="A0A1V9X024"/>
<comment type="caution">
    <text evidence="1">The sequence shown here is derived from an EMBL/GenBank/DDBJ whole genome shotgun (WGS) entry which is preliminary data.</text>
</comment>
<dbReference type="Proteomes" id="UP000192247">
    <property type="component" value="Unassembled WGS sequence"/>
</dbReference>
<sequence>MEARIKTVLGSKILKLTAQCGGGCICQSGIYQVDNGKHYKSCN</sequence>
<name>A0A1V9X024_9ACAR</name>
<evidence type="ECO:0000313" key="1">
    <source>
        <dbReference type="EMBL" id="OQR66879.1"/>
    </source>
</evidence>
<reference evidence="1 2" key="1">
    <citation type="journal article" date="2017" name="Gigascience">
        <title>Draft genome of the honey bee ectoparasitic mite, Tropilaelaps mercedesae, is shaped by the parasitic life history.</title>
        <authorList>
            <person name="Dong X."/>
            <person name="Armstrong S.D."/>
            <person name="Xia D."/>
            <person name="Makepeace B.L."/>
            <person name="Darby A.C."/>
            <person name="Kadowaki T."/>
        </authorList>
    </citation>
    <scope>NUCLEOTIDE SEQUENCE [LARGE SCALE GENOMIC DNA]</scope>
    <source>
        <strain evidence="1">Wuxi-XJTLU</strain>
    </source>
</reference>
<organism evidence="1 2">
    <name type="scientific">Tropilaelaps mercedesae</name>
    <dbReference type="NCBI Taxonomy" id="418985"/>
    <lineage>
        <taxon>Eukaryota</taxon>
        <taxon>Metazoa</taxon>
        <taxon>Ecdysozoa</taxon>
        <taxon>Arthropoda</taxon>
        <taxon>Chelicerata</taxon>
        <taxon>Arachnida</taxon>
        <taxon>Acari</taxon>
        <taxon>Parasitiformes</taxon>
        <taxon>Mesostigmata</taxon>
        <taxon>Gamasina</taxon>
        <taxon>Dermanyssoidea</taxon>
        <taxon>Laelapidae</taxon>
        <taxon>Tropilaelaps</taxon>
    </lineage>
</organism>
<keyword evidence="2" id="KW-1185">Reference proteome</keyword>
<gene>
    <name evidence="1" type="ORF">BIW11_04898</name>
</gene>
<accession>A0A1V9X024</accession>
<dbReference type="AlphaFoldDB" id="A0A1V9X024"/>
<evidence type="ECO:0000313" key="2">
    <source>
        <dbReference type="Proteomes" id="UP000192247"/>
    </source>
</evidence>